<dbReference type="Pfam" id="PF02665">
    <property type="entry name" value="Nitrate_red_gam"/>
    <property type="match status" value="1"/>
</dbReference>
<dbReference type="InterPro" id="IPR023234">
    <property type="entry name" value="NarG-like_domain"/>
</dbReference>
<dbReference type="AlphaFoldDB" id="A0A809QYD4"/>
<evidence type="ECO:0000256" key="7">
    <source>
        <dbReference type="SAM" id="Phobius"/>
    </source>
</evidence>
<dbReference type="KEGG" id="ddz:DSYM_11180"/>
<evidence type="ECO:0000256" key="3">
    <source>
        <dbReference type="ARBA" id="ARBA00022692"/>
    </source>
</evidence>
<evidence type="ECO:0000256" key="1">
    <source>
        <dbReference type="ARBA" id="ARBA00004651"/>
    </source>
</evidence>
<sequence length="241" mass="27094">MATIFFAVLFYAATAILVAGLAVKIADYFRTPAPLKIPTTPAPTTTGGVVLRMLREVALFESLFKSNLWIWAFGILFHGALLLVLLRHLRYFTEPVWFWVGWVQPFGLYAGFAMVAGLFGLWGRRFLVERIRYISTPSDHLMLALLAGIGLSGLGMKFLMHTDIVAVKAFFLGLMRFDLQPLPSHPGLYIHLTLVALLMIIFPFSKLLHAPGVFFSPTRNQADDPREHRHLAPWAAELEKN</sequence>
<feature type="transmembrane region" description="Helical" evidence="7">
    <location>
        <begin position="142"/>
        <end position="167"/>
    </location>
</feature>
<organism evidence="9 10">
    <name type="scientific">Candidatus Desulfobacillus denitrificans</name>
    <dbReference type="NCBI Taxonomy" id="2608985"/>
    <lineage>
        <taxon>Bacteria</taxon>
        <taxon>Pseudomonadati</taxon>
        <taxon>Pseudomonadota</taxon>
        <taxon>Betaproteobacteria</taxon>
        <taxon>Candidatus Desulfobacillus</taxon>
    </lineage>
</organism>
<comment type="subcellular location">
    <subcellularLocation>
        <location evidence="1">Cell membrane</location>
        <topology evidence="1">Multi-pass membrane protein</topology>
    </subcellularLocation>
</comment>
<keyword evidence="2" id="KW-1003">Cell membrane</keyword>
<evidence type="ECO:0000256" key="5">
    <source>
        <dbReference type="ARBA" id="ARBA00023002"/>
    </source>
</evidence>
<feature type="domain" description="NarG-like" evidence="8">
    <location>
        <begin position="70"/>
        <end position="210"/>
    </location>
</feature>
<evidence type="ECO:0000259" key="8">
    <source>
        <dbReference type="Pfam" id="PF02665"/>
    </source>
</evidence>
<protein>
    <submittedName>
        <fullName evidence="9">Nitrate reductase</fullName>
    </submittedName>
</protein>
<evidence type="ECO:0000313" key="9">
    <source>
        <dbReference type="EMBL" id="BBO20419.1"/>
    </source>
</evidence>
<dbReference type="SUPFAM" id="SSF103501">
    <property type="entry name" value="Respiratory nitrate reductase 1 gamma chain"/>
    <property type="match status" value="1"/>
</dbReference>
<accession>A0A809QYD4</accession>
<proteinExistence type="predicted"/>
<feature type="transmembrane region" description="Helical" evidence="7">
    <location>
        <begin position="188"/>
        <end position="205"/>
    </location>
</feature>
<evidence type="ECO:0000256" key="4">
    <source>
        <dbReference type="ARBA" id="ARBA00022989"/>
    </source>
</evidence>
<name>A0A809QYD4_9PROT</name>
<keyword evidence="6 7" id="KW-0472">Membrane</keyword>
<feature type="transmembrane region" description="Helical" evidence="7">
    <location>
        <begin position="68"/>
        <end position="86"/>
    </location>
</feature>
<gene>
    <name evidence="9" type="ORF">DSYM_11180</name>
</gene>
<feature type="transmembrane region" description="Helical" evidence="7">
    <location>
        <begin position="98"/>
        <end position="122"/>
    </location>
</feature>
<dbReference type="GO" id="GO:0005886">
    <property type="term" value="C:plasma membrane"/>
    <property type="evidence" value="ECO:0007669"/>
    <property type="project" value="UniProtKB-SubCell"/>
</dbReference>
<dbReference type="Gene3D" id="1.20.950.20">
    <property type="entry name" value="Transmembrane di-heme cytochromes, Chain C"/>
    <property type="match status" value="1"/>
</dbReference>
<evidence type="ECO:0000256" key="6">
    <source>
        <dbReference type="ARBA" id="ARBA00023136"/>
    </source>
</evidence>
<keyword evidence="5" id="KW-0560">Oxidoreductase</keyword>
<evidence type="ECO:0000256" key="2">
    <source>
        <dbReference type="ARBA" id="ARBA00022475"/>
    </source>
</evidence>
<reference evidence="9" key="1">
    <citation type="journal article" name="DNA Res.">
        <title>The physiological potential of anammox bacteria as revealed by their core genome structure.</title>
        <authorList>
            <person name="Okubo T."/>
            <person name="Toyoda A."/>
            <person name="Fukuhara K."/>
            <person name="Uchiyama I."/>
            <person name="Harigaya Y."/>
            <person name="Kuroiwa M."/>
            <person name="Suzuki T."/>
            <person name="Murakami Y."/>
            <person name="Suwa Y."/>
            <person name="Takami H."/>
        </authorList>
    </citation>
    <scope>NUCLEOTIDE SEQUENCE</scope>
    <source>
        <strain evidence="9">317325-3</strain>
    </source>
</reference>
<evidence type="ECO:0000313" key="10">
    <source>
        <dbReference type="Proteomes" id="UP000662914"/>
    </source>
</evidence>
<dbReference type="EMBL" id="AP021857">
    <property type="protein sequence ID" value="BBO20419.1"/>
    <property type="molecule type" value="Genomic_DNA"/>
</dbReference>
<dbReference type="InterPro" id="IPR036197">
    <property type="entry name" value="NarG-like_sf"/>
</dbReference>
<keyword evidence="4 7" id="KW-1133">Transmembrane helix</keyword>
<dbReference type="Proteomes" id="UP000662914">
    <property type="component" value="Chromosome"/>
</dbReference>
<keyword evidence="3 7" id="KW-0812">Transmembrane</keyword>
<dbReference type="GO" id="GO:0016491">
    <property type="term" value="F:oxidoreductase activity"/>
    <property type="evidence" value="ECO:0007669"/>
    <property type="project" value="UniProtKB-KW"/>
</dbReference>